<dbReference type="InterPro" id="IPR029058">
    <property type="entry name" value="AB_hydrolase_fold"/>
</dbReference>
<evidence type="ECO:0000313" key="3">
    <source>
        <dbReference type="Proteomes" id="UP000077069"/>
    </source>
</evidence>
<name>A0A177CXY9_9PLEO</name>
<dbReference type="PANTHER" id="PTHR43433">
    <property type="entry name" value="HYDROLASE, ALPHA/BETA FOLD FAMILY PROTEIN"/>
    <property type="match status" value="1"/>
</dbReference>
<dbReference type="RefSeq" id="XP_018042768.1">
    <property type="nucleotide sequence ID" value="XM_018177309.1"/>
</dbReference>
<keyword evidence="3" id="KW-1185">Reference proteome</keyword>
<organism evidence="2 3">
    <name type="scientific">Paraphaeosphaeria sporulosa</name>
    <dbReference type="NCBI Taxonomy" id="1460663"/>
    <lineage>
        <taxon>Eukaryota</taxon>
        <taxon>Fungi</taxon>
        <taxon>Dikarya</taxon>
        <taxon>Ascomycota</taxon>
        <taxon>Pezizomycotina</taxon>
        <taxon>Dothideomycetes</taxon>
        <taxon>Pleosporomycetidae</taxon>
        <taxon>Pleosporales</taxon>
        <taxon>Massarineae</taxon>
        <taxon>Didymosphaeriaceae</taxon>
        <taxon>Paraphaeosphaeria</taxon>
    </lineage>
</organism>
<gene>
    <name evidence="2" type="ORF">CC84DRAFT_1159722</name>
</gene>
<evidence type="ECO:0000313" key="2">
    <source>
        <dbReference type="EMBL" id="OAG12403.1"/>
    </source>
</evidence>
<dbReference type="InterPro" id="IPR050471">
    <property type="entry name" value="AB_hydrolase"/>
</dbReference>
<dbReference type="Proteomes" id="UP000077069">
    <property type="component" value="Unassembled WGS sequence"/>
</dbReference>
<reference evidence="2 3" key="1">
    <citation type="submission" date="2016-05" db="EMBL/GenBank/DDBJ databases">
        <title>Comparative analysis of secretome profiles of manganese(II)-oxidizing ascomycete fungi.</title>
        <authorList>
            <consortium name="DOE Joint Genome Institute"/>
            <person name="Zeiner C.A."/>
            <person name="Purvine S.O."/>
            <person name="Zink E.M."/>
            <person name="Wu S."/>
            <person name="Pasa-Tolic L."/>
            <person name="Chaput D.L."/>
            <person name="Haridas S."/>
            <person name="Grigoriev I.V."/>
            <person name="Santelli C.M."/>
            <person name="Hansel C.M."/>
        </authorList>
    </citation>
    <scope>NUCLEOTIDE SEQUENCE [LARGE SCALE GENOMIC DNA]</scope>
    <source>
        <strain evidence="2 3">AP3s5-JAC2a</strain>
    </source>
</reference>
<dbReference type="AlphaFoldDB" id="A0A177CXY9"/>
<protein>
    <submittedName>
        <fullName evidence="2">Alpha/beta-hydrolase</fullName>
    </submittedName>
</protein>
<feature type="region of interest" description="Disordered" evidence="1">
    <location>
        <begin position="1"/>
        <end position="78"/>
    </location>
</feature>
<feature type="compositionally biased region" description="Low complexity" evidence="1">
    <location>
        <begin position="38"/>
        <end position="49"/>
    </location>
</feature>
<accession>A0A177CXY9</accession>
<dbReference type="EMBL" id="KV441548">
    <property type="protein sequence ID" value="OAG12403.1"/>
    <property type="molecule type" value="Genomic_DNA"/>
</dbReference>
<dbReference type="PANTHER" id="PTHR43433:SF10">
    <property type="entry name" value="AB HYDROLASE-1 DOMAIN-CONTAINING PROTEIN"/>
    <property type="match status" value="1"/>
</dbReference>
<dbReference type="Gene3D" id="3.40.50.1820">
    <property type="entry name" value="alpha/beta hydrolase"/>
    <property type="match status" value="1"/>
</dbReference>
<dbReference type="STRING" id="1460663.A0A177CXY9"/>
<dbReference type="InParanoid" id="A0A177CXY9"/>
<feature type="compositionally biased region" description="Pro residues" evidence="1">
    <location>
        <begin position="22"/>
        <end position="37"/>
    </location>
</feature>
<sequence>MSSTLRRSVPHMTRALTSSLPPASPPASSPGASPPQPQSQRTTSLFPSLSPSPPRPQPQTQIQTQTPPPPYSSNSALSSTLTLPSGLLLGYATYGAPTSPHPPIFFFHGSPSSRLEGSEWASAALATSTRLVAIDRWGHGLSSPRPGTRVLDWPGDVRALAEHLRLLGSNEDGRCQGFYVVGASGGGPYALACAHSLPPSELLGTGIVGGVAPPGAGTRGMALDRRFTVLVNRWVPVGAMEKVLDLAAGNAARGPDAAWALHAEHLMPTLSREEQEYYTDPRHEKEKAALLACYREAFRQGGRGPAEDAKRVLGNWGFELREVKGKVKMWNGGADVNVPVRTTRWMAERIEGAELKVLEGATHFGVPVRHAEEILRELVGVGMKGKGE</sequence>
<evidence type="ECO:0000256" key="1">
    <source>
        <dbReference type="SAM" id="MobiDB-lite"/>
    </source>
</evidence>
<dbReference type="OrthoDB" id="294702at2759"/>
<keyword evidence="2" id="KW-0378">Hydrolase</keyword>
<dbReference type="GeneID" id="28760795"/>
<dbReference type="SUPFAM" id="SSF53474">
    <property type="entry name" value="alpha/beta-Hydrolases"/>
    <property type="match status" value="1"/>
</dbReference>
<proteinExistence type="predicted"/>
<dbReference type="GO" id="GO:0016787">
    <property type="term" value="F:hydrolase activity"/>
    <property type="evidence" value="ECO:0007669"/>
    <property type="project" value="UniProtKB-KW"/>
</dbReference>